<feature type="chain" id="PRO_5030581682" description="Peptidase M28 domain-containing protein" evidence="3">
    <location>
        <begin position="18"/>
        <end position="457"/>
    </location>
</feature>
<comment type="cofactor">
    <cofactor evidence="1">
        <name>Zn(2+)</name>
        <dbReference type="ChEBI" id="CHEBI:29105"/>
    </cofactor>
</comment>
<comment type="similarity">
    <text evidence="2">Belongs to the peptidase M28 family. M28B subfamily.</text>
</comment>
<evidence type="ECO:0000256" key="2">
    <source>
        <dbReference type="ARBA" id="ARBA00005634"/>
    </source>
</evidence>
<dbReference type="EMBL" id="HBFQ01041167">
    <property type="protein sequence ID" value="CAD8854832.1"/>
    <property type="molecule type" value="Transcribed_RNA"/>
</dbReference>
<feature type="domain" description="Peptidase M28" evidence="4">
    <location>
        <begin position="231"/>
        <end position="439"/>
    </location>
</feature>
<dbReference type="GO" id="GO:0008235">
    <property type="term" value="F:metalloexopeptidase activity"/>
    <property type="evidence" value="ECO:0007669"/>
    <property type="project" value="InterPro"/>
</dbReference>
<dbReference type="AlphaFoldDB" id="A0A7S1FB74"/>
<protein>
    <recommendedName>
        <fullName evidence="4">Peptidase M28 domain-containing protein</fullName>
    </recommendedName>
</protein>
<feature type="signal peptide" evidence="3">
    <location>
        <begin position="1"/>
        <end position="17"/>
    </location>
</feature>
<accession>A0A7S1FB74</accession>
<evidence type="ECO:0000313" key="5">
    <source>
        <dbReference type="EMBL" id="CAD8854832.1"/>
    </source>
</evidence>
<proteinExistence type="inferred from homology"/>
<name>A0A7S1FB74_NOCSC</name>
<evidence type="ECO:0000256" key="1">
    <source>
        <dbReference type="ARBA" id="ARBA00001947"/>
    </source>
</evidence>
<dbReference type="GO" id="GO:0006508">
    <property type="term" value="P:proteolysis"/>
    <property type="evidence" value="ECO:0007669"/>
    <property type="project" value="InterPro"/>
</dbReference>
<dbReference type="SUPFAM" id="SSF53187">
    <property type="entry name" value="Zn-dependent exopeptidases"/>
    <property type="match status" value="1"/>
</dbReference>
<organism evidence="5">
    <name type="scientific">Noctiluca scintillans</name>
    <name type="common">Sea sparkle</name>
    <name type="synonym">Red tide dinoflagellate</name>
    <dbReference type="NCBI Taxonomy" id="2966"/>
    <lineage>
        <taxon>Eukaryota</taxon>
        <taxon>Sar</taxon>
        <taxon>Alveolata</taxon>
        <taxon>Dinophyceae</taxon>
        <taxon>Noctilucales</taxon>
        <taxon>Noctilucaceae</taxon>
        <taxon>Noctiluca</taxon>
    </lineage>
</organism>
<dbReference type="PANTHER" id="PTHR12147">
    <property type="entry name" value="METALLOPEPTIDASE M28 FAMILY MEMBER"/>
    <property type="match status" value="1"/>
</dbReference>
<keyword evidence="3" id="KW-0732">Signal</keyword>
<dbReference type="Pfam" id="PF04389">
    <property type="entry name" value="Peptidase_M28"/>
    <property type="match status" value="1"/>
</dbReference>
<evidence type="ECO:0000256" key="3">
    <source>
        <dbReference type="SAM" id="SignalP"/>
    </source>
</evidence>
<dbReference type="InterPro" id="IPR045175">
    <property type="entry name" value="M28_fam"/>
</dbReference>
<evidence type="ECO:0000259" key="4">
    <source>
        <dbReference type="Pfam" id="PF04389"/>
    </source>
</evidence>
<dbReference type="InterPro" id="IPR007484">
    <property type="entry name" value="Peptidase_M28"/>
</dbReference>
<gene>
    <name evidence="5" type="ORF">NSCI0253_LOCUS29184</name>
</gene>
<dbReference type="Gene3D" id="3.40.630.10">
    <property type="entry name" value="Zn peptidases"/>
    <property type="match status" value="1"/>
</dbReference>
<reference evidence="5" key="1">
    <citation type="submission" date="2021-01" db="EMBL/GenBank/DDBJ databases">
        <authorList>
            <person name="Corre E."/>
            <person name="Pelletier E."/>
            <person name="Niang G."/>
            <person name="Scheremetjew M."/>
            <person name="Finn R."/>
            <person name="Kale V."/>
            <person name="Holt S."/>
            <person name="Cochrane G."/>
            <person name="Meng A."/>
            <person name="Brown T."/>
            <person name="Cohen L."/>
        </authorList>
    </citation>
    <scope>NUCLEOTIDE SEQUENCE</scope>
</reference>
<sequence length="457" mass="49123">MPASLVQSLLLLWPAAALKFESRVDAGVQLPSFADTDHGHKLVALAQKSHWWASVGGRVYHTPPSSVGLSQDVSHYYYAVGSHTALNEELQRQKVGGDTRWHLFHLPRGAEDASGVNTGDRRTSLSALVQLQAGMNVSYAFPIYPVPQGYSDPLATGNAAVRQAAQAAEDEITPEVVMQYLENLTTSFPTRSATNSTATERVETWLRGHFSLMNLTQCSHSFQSTSGHLSNVVALMRGQTNDTVTIGAHYDSRPFDGAAPGADDNGSGLAALLVIAKAFAQSGVQPHKSVYFVAFAGEELGLLGSDAFAAQLQTPSGEIPPDCRLDINNNHTHQALILDEIGWASPNLTKLTVNLESHDSSAELMDHLAKVNAVQGNKKLEVVHSSNPFGSDHMSWLNRGFPAVLCINGDDNHYPGYHTSSDVLGNINPDLLTGVTKMTLGALFRMAHVHSQSEAAS</sequence>
<dbReference type="PANTHER" id="PTHR12147:SF26">
    <property type="entry name" value="PEPTIDASE M28 DOMAIN-CONTAINING PROTEIN"/>
    <property type="match status" value="1"/>
</dbReference>